<reference evidence="2" key="1">
    <citation type="journal article" date="2014" name="Int. J. Syst. Evol. Microbiol.">
        <title>Complete genome sequence of Corynebacterium casei LMG S-19264T (=DSM 44701T), isolated from a smear-ripened cheese.</title>
        <authorList>
            <consortium name="US DOE Joint Genome Institute (JGI-PGF)"/>
            <person name="Walter F."/>
            <person name="Albersmeier A."/>
            <person name="Kalinowski J."/>
            <person name="Ruckert C."/>
        </authorList>
    </citation>
    <scope>NUCLEOTIDE SEQUENCE</scope>
    <source>
        <strain evidence="2">JCM 3091</strain>
    </source>
</reference>
<dbReference type="EMBL" id="BMQC01000003">
    <property type="protein sequence ID" value="GGK20166.1"/>
    <property type="molecule type" value="Genomic_DNA"/>
</dbReference>
<keyword evidence="3" id="KW-1185">Reference proteome</keyword>
<comment type="caution">
    <text evidence="2">The sequence shown here is derived from an EMBL/GenBank/DDBJ whole genome shotgun (WGS) entry which is preliminary data.</text>
</comment>
<dbReference type="Gene3D" id="3.90.920.10">
    <property type="entry name" value="DNA primase, PRIM domain"/>
    <property type="match status" value="1"/>
</dbReference>
<reference evidence="2" key="2">
    <citation type="submission" date="2020-09" db="EMBL/GenBank/DDBJ databases">
        <authorList>
            <person name="Sun Q."/>
            <person name="Ohkuma M."/>
        </authorList>
    </citation>
    <scope>NUCLEOTIDE SEQUENCE</scope>
    <source>
        <strain evidence="2">JCM 3091</strain>
    </source>
</reference>
<gene>
    <name evidence="2" type="ORF">GCM10010124_10970</name>
</gene>
<dbReference type="AlphaFoldDB" id="A0A8J3BJX9"/>
<dbReference type="InterPro" id="IPR014145">
    <property type="entry name" value="LigD_pol_dom"/>
</dbReference>
<dbReference type="NCBIfam" id="TIGR02778">
    <property type="entry name" value="ligD_pol"/>
    <property type="match status" value="1"/>
</dbReference>
<organism evidence="2 3">
    <name type="scientific">Pilimelia terevasa</name>
    <dbReference type="NCBI Taxonomy" id="53372"/>
    <lineage>
        <taxon>Bacteria</taxon>
        <taxon>Bacillati</taxon>
        <taxon>Actinomycetota</taxon>
        <taxon>Actinomycetes</taxon>
        <taxon>Micromonosporales</taxon>
        <taxon>Micromonosporaceae</taxon>
        <taxon>Pilimelia</taxon>
    </lineage>
</organism>
<dbReference type="InterPro" id="IPR052171">
    <property type="entry name" value="NHEJ_LigD"/>
</dbReference>
<dbReference type="InterPro" id="IPR033649">
    <property type="entry name" value="MtLigD_Pol-like"/>
</dbReference>
<evidence type="ECO:0000313" key="3">
    <source>
        <dbReference type="Proteomes" id="UP000662200"/>
    </source>
</evidence>
<dbReference type="Pfam" id="PF21686">
    <property type="entry name" value="LigD_Prim-Pol"/>
    <property type="match status" value="1"/>
</dbReference>
<accession>A0A8J3BJX9</accession>
<dbReference type="Proteomes" id="UP000662200">
    <property type="component" value="Unassembled WGS sequence"/>
</dbReference>
<evidence type="ECO:0000313" key="2">
    <source>
        <dbReference type="EMBL" id="GGK20166.1"/>
    </source>
</evidence>
<protein>
    <recommendedName>
        <fullName evidence="1">DNA ligase D polymerase domain-containing protein</fullName>
    </recommendedName>
</protein>
<dbReference type="PANTHER" id="PTHR42705">
    <property type="entry name" value="BIFUNCTIONAL NON-HOMOLOGOUS END JOINING PROTEIN LIGD"/>
    <property type="match status" value="1"/>
</dbReference>
<evidence type="ECO:0000259" key="1">
    <source>
        <dbReference type="Pfam" id="PF21686"/>
    </source>
</evidence>
<sequence>MSPAGGPRVRVTVEGRELELSNLDKVLYPEAGFTKGEVIHYYTAVAPVLLPHLADRALTRIRYPDGVAAGSFFEKNAPAATPAWVRTHTLPVPGSSRGRETLDYVVADDLPTLVWLANLAAIELHTPQWRIGADPDLLVVDLDPGPPAGLPDCARTALAVADLMAADGLAPLPKTSGRKGMQLAAAVSGRQSAEVVSGYVRRIAQRLARERPAEVTATMARRLRTGKVFLDWSQNNAAKTTVAPYSLRGGPSPTVSTPLTWDEVRALADGAAPARMASPAEALARAAAGDLWAPLLAAGPSVPTG</sequence>
<feature type="domain" description="DNA ligase D polymerase" evidence="1">
    <location>
        <begin position="34"/>
        <end position="292"/>
    </location>
</feature>
<dbReference type="PANTHER" id="PTHR42705:SF2">
    <property type="entry name" value="BIFUNCTIONAL NON-HOMOLOGOUS END JOINING PROTEIN LIGD"/>
    <property type="match status" value="1"/>
</dbReference>
<proteinExistence type="predicted"/>
<dbReference type="RefSeq" id="WP_189113097.1">
    <property type="nucleotide sequence ID" value="NZ_BMQC01000003.1"/>
</dbReference>
<dbReference type="CDD" id="cd04863">
    <property type="entry name" value="MtLigD_Pol_like"/>
    <property type="match status" value="1"/>
</dbReference>
<name>A0A8J3BJX9_9ACTN</name>